<evidence type="ECO:0000313" key="3">
    <source>
        <dbReference type="EMBL" id="SDX09801.1"/>
    </source>
</evidence>
<sequence length="118" mass="14133">MTPTRKVYYLSSCDTCQRILHELKVLEDFTFQDVKEEPICETDLEQLKNVTGKYELLFNKRSKLYKERQLNEKDLTENDYKDLILEHYTFLKRPILVIDDHVVLGNATKIIKETRKHL</sequence>
<dbReference type="OrthoDB" id="1120494at2"/>
<dbReference type="Proteomes" id="UP000182771">
    <property type="component" value="Unassembled WGS sequence"/>
</dbReference>
<evidence type="ECO:0000313" key="4">
    <source>
        <dbReference type="Proteomes" id="UP000182771"/>
    </source>
</evidence>
<evidence type="ECO:0000256" key="1">
    <source>
        <dbReference type="ARBA" id="ARBA00007198"/>
    </source>
</evidence>
<reference evidence="3 4" key="1">
    <citation type="submission" date="2016-10" db="EMBL/GenBank/DDBJ databases">
        <authorList>
            <person name="Varghese N."/>
            <person name="Submissions S."/>
        </authorList>
    </citation>
    <scope>NUCLEOTIDE SEQUENCE [LARGE SCALE GENOMIC DNA]</scope>
    <source>
        <strain evidence="3 4">DSM 11449</strain>
    </source>
</reference>
<organism evidence="3 4">
    <name type="scientific">Capnocytophaga granulosa</name>
    <dbReference type="NCBI Taxonomy" id="45242"/>
    <lineage>
        <taxon>Bacteria</taxon>
        <taxon>Pseudomonadati</taxon>
        <taxon>Bacteroidota</taxon>
        <taxon>Flavobacteriia</taxon>
        <taxon>Flavobacteriales</taxon>
        <taxon>Flavobacteriaceae</taxon>
        <taxon>Capnocytophaga</taxon>
    </lineage>
</organism>
<evidence type="ECO:0000256" key="2">
    <source>
        <dbReference type="PROSITE-ProRule" id="PRU01282"/>
    </source>
</evidence>
<comment type="similarity">
    <text evidence="1 2">Belongs to the ArsC family.</text>
</comment>
<dbReference type="Gene3D" id="3.40.30.10">
    <property type="entry name" value="Glutaredoxin"/>
    <property type="match status" value="1"/>
</dbReference>
<dbReference type="RefSeq" id="WP_016421132.1">
    <property type="nucleotide sequence ID" value="NZ_CALGWW010000028.1"/>
</dbReference>
<dbReference type="GeneID" id="85016019"/>
<dbReference type="EMBL" id="FNND01000008">
    <property type="protein sequence ID" value="SDX09801.1"/>
    <property type="molecule type" value="Genomic_DNA"/>
</dbReference>
<gene>
    <name evidence="3" type="ORF">SAMN05444420_10855</name>
</gene>
<dbReference type="InterPro" id="IPR036249">
    <property type="entry name" value="Thioredoxin-like_sf"/>
</dbReference>
<dbReference type="InterPro" id="IPR006660">
    <property type="entry name" value="Arsenate_reductase-like"/>
</dbReference>
<accession>A0A1H2YXJ1</accession>
<dbReference type="SUPFAM" id="SSF52833">
    <property type="entry name" value="Thioredoxin-like"/>
    <property type="match status" value="1"/>
</dbReference>
<dbReference type="PANTHER" id="PTHR30041">
    <property type="entry name" value="ARSENATE REDUCTASE"/>
    <property type="match status" value="1"/>
</dbReference>
<proteinExistence type="inferred from homology"/>
<dbReference type="Pfam" id="PF03960">
    <property type="entry name" value="ArsC"/>
    <property type="match status" value="1"/>
</dbReference>
<keyword evidence="4" id="KW-1185">Reference proteome</keyword>
<dbReference type="PROSITE" id="PS51353">
    <property type="entry name" value="ARSC"/>
    <property type="match status" value="1"/>
</dbReference>
<name>A0A1H2YXJ1_9FLAO</name>
<dbReference type="PANTHER" id="PTHR30041:SF8">
    <property type="entry name" value="PROTEIN YFFB"/>
    <property type="match status" value="1"/>
</dbReference>
<dbReference type="AlphaFoldDB" id="A0A1H2YXJ1"/>
<protein>
    <submittedName>
        <fullName evidence="3">Arsenate reductase, glutaredoxin family</fullName>
    </submittedName>
</protein>
<comment type="caution">
    <text evidence="3">The sequence shown here is derived from an EMBL/GenBank/DDBJ whole genome shotgun (WGS) entry which is preliminary data.</text>
</comment>